<dbReference type="Proteomes" id="UP000199589">
    <property type="component" value="Unassembled WGS sequence"/>
</dbReference>
<dbReference type="OrthoDB" id="3174166at2"/>
<gene>
    <name evidence="2" type="ORF">SAMN04488569_102910</name>
</gene>
<evidence type="ECO:0008006" key="4">
    <source>
        <dbReference type="Google" id="ProtNLM"/>
    </source>
</evidence>
<keyword evidence="1" id="KW-0812">Transmembrane</keyword>
<reference evidence="3" key="1">
    <citation type="submission" date="2016-10" db="EMBL/GenBank/DDBJ databases">
        <authorList>
            <person name="Varghese N."/>
            <person name="Submissions S."/>
        </authorList>
    </citation>
    <scope>NUCLEOTIDE SEQUENCE [LARGE SCALE GENOMIC DNA]</scope>
    <source>
        <strain evidence="3">DSM 16108</strain>
    </source>
</reference>
<evidence type="ECO:0000313" key="3">
    <source>
        <dbReference type="Proteomes" id="UP000199589"/>
    </source>
</evidence>
<proteinExistence type="predicted"/>
<feature type="transmembrane region" description="Helical" evidence="1">
    <location>
        <begin position="41"/>
        <end position="59"/>
    </location>
</feature>
<accession>A0A1I3Z593</accession>
<keyword evidence="3" id="KW-1185">Reference proteome</keyword>
<dbReference type="RefSeq" id="WP_091897936.1">
    <property type="nucleotide sequence ID" value="NZ_FOSJ01000029.1"/>
</dbReference>
<keyword evidence="1" id="KW-0472">Membrane</keyword>
<dbReference type="AlphaFoldDB" id="A0A1I3Z593"/>
<keyword evidence="1" id="KW-1133">Transmembrane helix</keyword>
<evidence type="ECO:0000256" key="1">
    <source>
        <dbReference type="SAM" id="Phobius"/>
    </source>
</evidence>
<dbReference type="EMBL" id="FOSJ01000029">
    <property type="protein sequence ID" value="SFK39147.1"/>
    <property type="molecule type" value="Genomic_DNA"/>
</dbReference>
<organism evidence="2 3">
    <name type="scientific">Marinilactibacillus piezotolerans</name>
    <dbReference type="NCBI Taxonomy" id="258723"/>
    <lineage>
        <taxon>Bacteria</taxon>
        <taxon>Bacillati</taxon>
        <taxon>Bacillota</taxon>
        <taxon>Bacilli</taxon>
        <taxon>Lactobacillales</taxon>
        <taxon>Carnobacteriaceae</taxon>
        <taxon>Marinilactibacillus</taxon>
    </lineage>
</organism>
<feature type="transmembrane region" description="Helical" evidence="1">
    <location>
        <begin position="20"/>
        <end position="35"/>
    </location>
</feature>
<protein>
    <recommendedName>
        <fullName evidence="4">Zn-finger containing protein</fullName>
    </recommendedName>
</protein>
<evidence type="ECO:0000313" key="2">
    <source>
        <dbReference type="EMBL" id="SFK39147.1"/>
    </source>
</evidence>
<name>A0A1I3Z593_9LACT</name>
<sequence length="133" mass="15621">MQFIQKMMFYMNGRYGMDELSKVLMVVGLITNILSSFFGGWFLQILGVAFIAYAVLRVLSKEKANRYKEFTRYIKLKQKIVSTIQRLRNKQAQHKVYKYYKCGACKQKVRVPRGRGKVRITCPSCQNQFVKKT</sequence>